<protein>
    <recommendedName>
        <fullName evidence="2">Integrase catalytic domain-containing protein</fullName>
    </recommendedName>
</protein>
<evidence type="ECO:0000259" key="2">
    <source>
        <dbReference type="PROSITE" id="PS50994"/>
    </source>
</evidence>
<dbReference type="PANTHER" id="PTHR31225">
    <property type="entry name" value="OS04G0344100 PROTEIN-RELATED"/>
    <property type="match status" value="1"/>
</dbReference>
<sequence>MSRSIVSDRDPIFISKFWQEFFKMLCTQLKMSSAYHPQMDGQSEVVNHCVEQYLRCFIYQQPRQWSTFLPWAELWYNTAYHSSTDESKWFHREYVPTVEEYLSVALVTSDVTLFTIISFVGMGRRATKEVFDWVWNDPKIMKATSTIIRLMDDMASHEFEQQRGHAASSVECYMKQHGVSEQHAYQELNKQVENAWKDVNQGCLRPTAIPMHLLTRVLNFARAGDFMYGGGKDIFTNVGEVMNDNIASLFVHPVPI</sequence>
<evidence type="ECO:0000313" key="3">
    <source>
        <dbReference type="EMBL" id="WKA11630.1"/>
    </source>
</evidence>
<dbReference type="InterPro" id="IPR001584">
    <property type="entry name" value="Integrase_cat-core"/>
</dbReference>
<dbReference type="SUPFAM" id="SSF53098">
    <property type="entry name" value="Ribonuclease H-like"/>
    <property type="match status" value="1"/>
</dbReference>
<proteinExistence type="predicted"/>
<dbReference type="PANTHER" id="PTHR31225:SF241">
    <property type="entry name" value="TERPENE SYNTHASE FAMILY, METAL-BINDING DOMAIN PROTEIN"/>
    <property type="match status" value="1"/>
</dbReference>
<dbReference type="SUPFAM" id="SSF48576">
    <property type="entry name" value="Terpenoid synthases"/>
    <property type="match status" value="1"/>
</dbReference>
<organism evidence="3 4">
    <name type="scientific">Vitis vinifera</name>
    <name type="common">Grape</name>
    <dbReference type="NCBI Taxonomy" id="29760"/>
    <lineage>
        <taxon>Eukaryota</taxon>
        <taxon>Viridiplantae</taxon>
        <taxon>Streptophyta</taxon>
        <taxon>Embryophyta</taxon>
        <taxon>Tracheophyta</taxon>
        <taxon>Spermatophyta</taxon>
        <taxon>Magnoliopsida</taxon>
        <taxon>eudicotyledons</taxon>
        <taxon>Gunneridae</taxon>
        <taxon>Pentapetalae</taxon>
        <taxon>rosids</taxon>
        <taxon>Vitales</taxon>
        <taxon>Vitaceae</taxon>
        <taxon>Viteae</taxon>
        <taxon>Vitis</taxon>
    </lineage>
</organism>
<accession>A0ABY9DVC0</accession>
<dbReference type="Gene3D" id="1.10.600.10">
    <property type="entry name" value="Farnesyl Diphosphate Synthase"/>
    <property type="match status" value="1"/>
</dbReference>
<reference evidence="3 4" key="1">
    <citation type="journal article" date="2023" name="Hortic Res">
        <title>The complete reference genome for grapevine (Vitis vinifera L.) genetics and breeding.</title>
        <authorList>
            <person name="Shi X."/>
            <person name="Cao S."/>
            <person name="Wang X."/>
            <person name="Huang S."/>
            <person name="Wang Y."/>
            <person name="Liu Z."/>
            <person name="Liu W."/>
            <person name="Leng X."/>
            <person name="Peng Y."/>
            <person name="Wang N."/>
            <person name="Wang Y."/>
            <person name="Ma Z."/>
            <person name="Xu X."/>
            <person name="Zhang F."/>
            <person name="Xue H."/>
            <person name="Zhong H."/>
            <person name="Wang Y."/>
            <person name="Zhang K."/>
            <person name="Velt A."/>
            <person name="Avia K."/>
            <person name="Holtgrawe D."/>
            <person name="Grimplet J."/>
            <person name="Matus J.T."/>
            <person name="Ware D."/>
            <person name="Wu X."/>
            <person name="Wang H."/>
            <person name="Liu C."/>
            <person name="Fang Y."/>
            <person name="Rustenholz C."/>
            <person name="Cheng Z."/>
            <person name="Xiao H."/>
            <person name="Zhou Y."/>
        </authorList>
    </citation>
    <scope>NUCLEOTIDE SEQUENCE [LARGE SCALE GENOMIC DNA]</scope>
    <source>
        <strain evidence="4">cv. Pinot noir / PN40024</strain>
        <tissue evidence="3">Leaf</tissue>
    </source>
</reference>
<dbReference type="PROSITE" id="PS50994">
    <property type="entry name" value="INTEGRASE"/>
    <property type="match status" value="1"/>
</dbReference>
<dbReference type="EMBL" id="CP126665">
    <property type="protein sequence ID" value="WKA11630.1"/>
    <property type="molecule type" value="Genomic_DNA"/>
</dbReference>
<dbReference type="InterPro" id="IPR012337">
    <property type="entry name" value="RNaseH-like_sf"/>
</dbReference>
<evidence type="ECO:0000256" key="1">
    <source>
        <dbReference type="ARBA" id="ARBA00022723"/>
    </source>
</evidence>
<dbReference type="InterPro" id="IPR008949">
    <property type="entry name" value="Isoprenoid_synthase_dom_sf"/>
</dbReference>
<feature type="domain" description="Integrase catalytic" evidence="2">
    <location>
        <begin position="1"/>
        <end position="99"/>
    </location>
</feature>
<evidence type="ECO:0000313" key="4">
    <source>
        <dbReference type="Proteomes" id="UP001227230"/>
    </source>
</evidence>
<dbReference type="Pfam" id="PF03936">
    <property type="entry name" value="Terpene_synth_C"/>
    <property type="match status" value="1"/>
</dbReference>
<gene>
    <name evidence="3" type="ORF">VitviT2T_029110</name>
</gene>
<dbReference type="Proteomes" id="UP001227230">
    <property type="component" value="Chromosome 18"/>
</dbReference>
<name>A0ABY9DVC0_VITVI</name>
<keyword evidence="4" id="KW-1185">Reference proteome</keyword>
<keyword evidence="1" id="KW-0479">Metal-binding</keyword>
<dbReference type="InterPro" id="IPR005630">
    <property type="entry name" value="Terpene_synthase_metal-bd"/>
</dbReference>
<dbReference type="InterPro" id="IPR050148">
    <property type="entry name" value="Terpene_synthase-like"/>
</dbReference>